<dbReference type="InterPro" id="IPR032623">
    <property type="entry name" value="FecR_N"/>
</dbReference>
<dbReference type="InterPro" id="IPR006860">
    <property type="entry name" value="FecR"/>
</dbReference>
<accession>A0ABV8T324</accession>
<dbReference type="Pfam" id="PF04773">
    <property type="entry name" value="FecR"/>
    <property type="match status" value="1"/>
</dbReference>
<dbReference type="Gene3D" id="3.55.50.30">
    <property type="match status" value="1"/>
</dbReference>
<evidence type="ECO:0000313" key="4">
    <source>
        <dbReference type="EMBL" id="MFC4314167.1"/>
    </source>
</evidence>
<feature type="transmembrane region" description="Helical" evidence="1">
    <location>
        <begin position="96"/>
        <end position="114"/>
    </location>
</feature>
<dbReference type="Proteomes" id="UP001595904">
    <property type="component" value="Unassembled WGS sequence"/>
</dbReference>
<comment type="caution">
    <text evidence="4">The sequence shown here is derived from an EMBL/GenBank/DDBJ whole genome shotgun (WGS) entry which is preliminary data.</text>
</comment>
<dbReference type="PANTHER" id="PTHR30273">
    <property type="entry name" value="PERIPLASMIC SIGNAL SENSOR AND SIGMA FACTOR ACTIVATOR FECR-RELATED"/>
    <property type="match status" value="1"/>
</dbReference>
<dbReference type="PANTHER" id="PTHR30273:SF2">
    <property type="entry name" value="PROTEIN FECR"/>
    <property type="match status" value="1"/>
</dbReference>
<keyword evidence="5" id="KW-1185">Reference proteome</keyword>
<sequence>MNSNAPERRHVVLQEASEWLMRLQDDACTEAELDAWGQWMQASPQNSAAFDDVSALWDAASKLDSAAVLNARERSNRLSRQSAPRGRRGFRWSKRFVAGIAASFLVVAVAWFVVSKHTREADVQVLATQIGERRQVTLQDGSIVELDAATEVLVRYNERRRDVELRAGQAFFSVAHAPERPFVVAAGNIQGRALGTRFTVSHRADRAVAVTVVEGRVRVSQEHEQSGATRAFDAIAGQLVTFSDEAGLQAPRNVNTDLTTAWREGVVIYQGESLANVIADLNRYSRVPVRLDDPKLGQLKVTGRWELAAIDQWLDGLARASGTRIKRSANEVLLTRDPAQNSTEVSVD</sequence>
<reference evidence="5" key="1">
    <citation type="journal article" date="2019" name="Int. J. Syst. Evol. Microbiol.">
        <title>The Global Catalogue of Microorganisms (GCM) 10K type strain sequencing project: providing services to taxonomists for standard genome sequencing and annotation.</title>
        <authorList>
            <consortium name="The Broad Institute Genomics Platform"/>
            <consortium name="The Broad Institute Genome Sequencing Center for Infectious Disease"/>
            <person name="Wu L."/>
            <person name="Ma J."/>
        </authorList>
    </citation>
    <scope>NUCLEOTIDE SEQUENCE [LARGE SCALE GENOMIC DNA]</scope>
    <source>
        <strain evidence="5">CGMCC 1.10759</strain>
    </source>
</reference>
<dbReference type="EMBL" id="JBHSDU010000015">
    <property type="protein sequence ID" value="MFC4314167.1"/>
    <property type="molecule type" value="Genomic_DNA"/>
</dbReference>
<name>A0ABV8T324_9GAMM</name>
<organism evidence="4 5">
    <name type="scientific">Steroidobacter flavus</name>
    <dbReference type="NCBI Taxonomy" id="1842136"/>
    <lineage>
        <taxon>Bacteria</taxon>
        <taxon>Pseudomonadati</taxon>
        <taxon>Pseudomonadota</taxon>
        <taxon>Gammaproteobacteria</taxon>
        <taxon>Steroidobacterales</taxon>
        <taxon>Steroidobacteraceae</taxon>
        <taxon>Steroidobacter</taxon>
    </lineage>
</organism>
<gene>
    <name evidence="4" type="ORF">ACFPN2_34150</name>
</gene>
<keyword evidence="1" id="KW-0812">Transmembrane</keyword>
<feature type="domain" description="FecR protein" evidence="2">
    <location>
        <begin position="125"/>
        <end position="218"/>
    </location>
</feature>
<evidence type="ECO:0000259" key="3">
    <source>
        <dbReference type="Pfam" id="PF16220"/>
    </source>
</evidence>
<dbReference type="InterPro" id="IPR012373">
    <property type="entry name" value="Ferrdict_sens_TM"/>
</dbReference>
<keyword evidence="1" id="KW-1133">Transmembrane helix</keyword>
<keyword evidence="1" id="KW-0472">Membrane</keyword>
<dbReference type="PIRSF" id="PIRSF018266">
    <property type="entry name" value="FecR"/>
    <property type="match status" value="1"/>
</dbReference>
<evidence type="ECO:0000256" key="1">
    <source>
        <dbReference type="SAM" id="Phobius"/>
    </source>
</evidence>
<protein>
    <submittedName>
        <fullName evidence="4">FecR family protein</fullName>
    </submittedName>
</protein>
<proteinExistence type="predicted"/>
<feature type="domain" description="FecR N-terminal" evidence="3">
    <location>
        <begin position="14"/>
        <end position="56"/>
    </location>
</feature>
<dbReference type="Pfam" id="PF16220">
    <property type="entry name" value="DUF4880"/>
    <property type="match status" value="1"/>
</dbReference>
<dbReference type="Gene3D" id="2.60.120.1440">
    <property type="match status" value="1"/>
</dbReference>
<evidence type="ECO:0000259" key="2">
    <source>
        <dbReference type="Pfam" id="PF04773"/>
    </source>
</evidence>
<evidence type="ECO:0000313" key="5">
    <source>
        <dbReference type="Proteomes" id="UP001595904"/>
    </source>
</evidence>
<dbReference type="RefSeq" id="WP_380605127.1">
    <property type="nucleotide sequence ID" value="NZ_JBHSDU010000015.1"/>
</dbReference>